<keyword evidence="4" id="KW-0539">Nucleus</keyword>
<keyword evidence="7" id="KW-1185">Reference proteome</keyword>
<keyword evidence="2" id="KW-0805">Transcription regulation</keyword>
<feature type="coiled-coil region" evidence="5">
    <location>
        <begin position="153"/>
        <end position="208"/>
    </location>
</feature>
<comment type="subcellular location">
    <subcellularLocation>
        <location evidence="1">Nucleus</location>
    </subcellularLocation>
</comment>
<dbReference type="Proteomes" id="UP000325081">
    <property type="component" value="Unassembled WGS sequence"/>
</dbReference>
<dbReference type="GO" id="GO:0006879">
    <property type="term" value="P:intracellular iron ion homeostasis"/>
    <property type="evidence" value="ECO:0007669"/>
    <property type="project" value="InterPro"/>
</dbReference>
<dbReference type="OrthoDB" id="515493at2759"/>
<gene>
    <name evidence="6" type="ORF">STAS_33977</name>
</gene>
<evidence type="ECO:0000313" key="7">
    <source>
        <dbReference type="Proteomes" id="UP000325081"/>
    </source>
</evidence>
<dbReference type="GO" id="GO:0046983">
    <property type="term" value="F:protein dimerization activity"/>
    <property type="evidence" value="ECO:0007669"/>
    <property type="project" value="InterPro"/>
</dbReference>
<dbReference type="PANTHER" id="PTHR46133">
    <property type="entry name" value="BHLH TRANSCRIPTION FACTOR"/>
    <property type="match status" value="1"/>
</dbReference>
<protein>
    <submittedName>
        <fullName evidence="6">Basic helix-loop-helix (BHLH) DNA-bindingsuperfamily protein</fullName>
    </submittedName>
</protein>
<comment type="caution">
    <text evidence="6">The sequence shown here is derived from an EMBL/GenBank/DDBJ whole genome shotgun (WGS) entry which is preliminary data.</text>
</comment>
<reference evidence="7" key="1">
    <citation type="journal article" date="2019" name="Curr. Biol.">
        <title>Genome Sequence of Striga asiatica Provides Insight into the Evolution of Plant Parasitism.</title>
        <authorList>
            <person name="Yoshida S."/>
            <person name="Kim S."/>
            <person name="Wafula E.K."/>
            <person name="Tanskanen J."/>
            <person name="Kim Y.M."/>
            <person name="Honaas L."/>
            <person name="Yang Z."/>
            <person name="Spallek T."/>
            <person name="Conn C.E."/>
            <person name="Ichihashi Y."/>
            <person name="Cheong K."/>
            <person name="Cui S."/>
            <person name="Der J.P."/>
            <person name="Gundlach H."/>
            <person name="Jiao Y."/>
            <person name="Hori C."/>
            <person name="Ishida J.K."/>
            <person name="Kasahara H."/>
            <person name="Kiba T."/>
            <person name="Kim M.S."/>
            <person name="Koo N."/>
            <person name="Laohavisit A."/>
            <person name="Lee Y.H."/>
            <person name="Lumba S."/>
            <person name="McCourt P."/>
            <person name="Mortimer J.C."/>
            <person name="Mutuku J.M."/>
            <person name="Nomura T."/>
            <person name="Sasaki-Sekimoto Y."/>
            <person name="Seto Y."/>
            <person name="Wang Y."/>
            <person name="Wakatake T."/>
            <person name="Sakakibara H."/>
            <person name="Demura T."/>
            <person name="Yamaguchi S."/>
            <person name="Yoneyama K."/>
            <person name="Manabe R.I."/>
            <person name="Nelson D.C."/>
            <person name="Schulman A.H."/>
            <person name="Timko M.P."/>
            <person name="dePamphilis C.W."/>
            <person name="Choi D."/>
            <person name="Shirasu K."/>
        </authorList>
    </citation>
    <scope>NUCLEOTIDE SEQUENCE [LARGE SCALE GENOMIC DNA]</scope>
    <source>
        <strain evidence="7">cv. UVA1</strain>
    </source>
</reference>
<evidence type="ECO:0000256" key="5">
    <source>
        <dbReference type="SAM" id="Coils"/>
    </source>
</evidence>
<dbReference type="GO" id="GO:0003700">
    <property type="term" value="F:DNA-binding transcription factor activity"/>
    <property type="evidence" value="ECO:0007669"/>
    <property type="project" value="InterPro"/>
</dbReference>
<keyword evidence="6" id="KW-0238">DNA-binding</keyword>
<dbReference type="AlphaFoldDB" id="A0A5A7RGI4"/>
<organism evidence="6 7">
    <name type="scientific">Striga asiatica</name>
    <name type="common">Asiatic witchweed</name>
    <name type="synonym">Buchnera asiatica</name>
    <dbReference type="NCBI Taxonomy" id="4170"/>
    <lineage>
        <taxon>Eukaryota</taxon>
        <taxon>Viridiplantae</taxon>
        <taxon>Streptophyta</taxon>
        <taxon>Embryophyta</taxon>
        <taxon>Tracheophyta</taxon>
        <taxon>Spermatophyta</taxon>
        <taxon>Magnoliopsida</taxon>
        <taxon>eudicotyledons</taxon>
        <taxon>Gunneridae</taxon>
        <taxon>Pentapetalae</taxon>
        <taxon>asterids</taxon>
        <taxon>lamiids</taxon>
        <taxon>Lamiales</taxon>
        <taxon>Orobanchaceae</taxon>
        <taxon>Buchnereae</taxon>
        <taxon>Striga</taxon>
    </lineage>
</organism>
<dbReference type="InterPro" id="IPR044818">
    <property type="entry name" value="ILR3-like"/>
</dbReference>
<evidence type="ECO:0000313" key="6">
    <source>
        <dbReference type="EMBL" id="GER56261.1"/>
    </source>
</evidence>
<dbReference type="GO" id="GO:0003677">
    <property type="term" value="F:DNA binding"/>
    <property type="evidence" value="ECO:0007669"/>
    <property type="project" value="UniProtKB-KW"/>
</dbReference>
<proteinExistence type="predicted"/>
<sequence length="258" mass="29171">MAAPPAADDSSYWAFDYELLDDLPPVEPCFQLVGPPNALPPSASLRSQFVRVKSGGAFIDKILTELDHSYPNPDCVKNFGSRKRLRSSACGASDSKAYKEKIRRDRLNERHIPFFSLTFYSNPRFQELSSILEPGRPPKMDKGLILGDAIRMVTRLREEAQRLKISNGDLQGKVNELKTEKNELRDEKMMLKAEKDRLEKQMKEVTNARPGVLPHFPQFLPPHKLVPVMGFSGIPMWQMMPPTAVDTSEDHTLRPPVA</sequence>
<dbReference type="InterPro" id="IPR036638">
    <property type="entry name" value="HLH_DNA-bd_sf"/>
</dbReference>
<dbReference type="GO" id="GO:0005634">
    <property type="term" value="C:nucleus"/>
    <property type="evidence" value="ECO:0007669"/>
    <property type="project" value="UniProtKB-SubCell"/>
</dbReference>
<keyword evidence="5" id="KW-0175">Coiled coil</keyword>
<dbReference type="CDD" id="cd11446">
    <property type="entry name" value="bHLH_AtILR3_like"/>
    <property type="match status" value="1"/>
</dbReference>
<accession>A0A5A7RGI4</accession>
<dbReference type="SUPFAM" id="SSF47459">
    <property type="entry name" value="HLH, helix-loop-helix DNA-binding domain"/>
    <property type="match status" value="1"/>
</dbReference>
<evidence type="ECO:0000256" key="1">
    <source>
        <dbReference type="ARBA" id="ARBA00004123"/>
    </source>
</evidence>
<evidence type="ECO:0000256" key="3">
    <source>
        <dbReference type="ARBA" id="ARBA00023163"/>
    </source>
</evidence>
<evidence type="ECO:0000256" key="2">
    <source>
        <dbReference type="ARBA" id="ARBA00023015"/>
    </source>
</evidence>
<name>A0A5A7RGI4_STRAF</name>
<dbReference type="PANTHER" id="PTHR46133:SF23">
    <property type="entry name" value="TRANSCRIPTION FACTOR ILR3-LIKE"/>
    <property type="match status" value="1"/>
</dbReference>
<dbReference type="Gene3D" id="4.10.280.10">
    <property type="entry name" value="Helix-loop-helix DNA-binding domain"/>
    <property type="match status" value="1"/>
</dbReference>
<evidence type="ECO:0000256" key="4">
    <source>
        <dbReference type="ARBA" id="ARBA00023242"/>
    </source>
</evidence>
<keyword evidence="3" id="KW-0804">Transcription</keyword>
<dbReference type="EMBL" id="BKCP01012625">
    <property type="protein sequence ID" value="GER56261.1"/>
    <property type="molecule type" value="Genomic_DNA"/>
</dbReference>